<feature type="compositionally biased region" description="Basic residues" evidence="1">
    <location>
        <begin position="186"/>
        <end position="209"/>
    </location>
</feature>
<name>A0ABR2ZGT6_9AGAR</name>
<feature type="compositionally biased region" description="Pro residues" evidence="1">
    <location>
        <begin position="242"/>
        <end position="253"/>
    </location>
</feature>
<comment type="caution">
    <text evidence="2">The sequence shown here is derived from an EMBL/GenBank/DDBJ whole genome shotgun (WGS) entry which is preliminary data.</text>
</comment>
<feature type="compositionally biased region" description="Pro residues" evidence="1">
    <location>
        <begin position="608"/>
        <end position="618"/>
    </location>
</feature>
<dbReference type="Proteomes" id="UP001437256">
    <property type="component" value="Unassembled WGS sequence"/>
</dbReference>
<feature type="region of interest" description="Disordered" evidence="1">
    <location>
        <begin position="64"/>
        <end position="631"/>
    </location>
</feature>
<feature type="compositionally biased region" description="Acidic residues" evidence="1">
    <location>
        <begin position="288"/>
        <end position="297"/>
    </location>
</feature>
<dbReference type="EMBL" id="JBBXMP010000188">
    <property type="protein sequence ID" value="KAL0060174.1"/>
    <property type="molecule type" value="Genomic_DNA"/>
</dbReference>
<proteinExistence type="predicted"/>
<feature type="compositionally biased region" description="Basic and acidic residues" evidence="1">
    <location>
        <begin position="483"/>
        <end position="499"/>
    </location>
</feature>
<protein>
    <submittedName>
        <fullName evidence="2">Uncharacterized protein</fullName>
    </submittedName>
</protein>
<evidence type="ECO:0000313" key="3">
    <source>
        <dbReference type="Proteomes" id="UP001437256"/>
    </source>
</evidence>
<feature type="compositionally biased region" description="Basic and acidic residues" evidence="1">
    <location>
        <begin position="333"/>
        <end position="349"/>
    </location>
</feature>
<sequence>MEDPSISGDEVVADSEGEDDSFFPLKRARIAGNDSTVSQFTENQMLNDSVTNFTPGIATKVSTIENASSSSAGPSAPSRPRPKPAYKGAAGFQGDSSISNESRSIPPSRVEDNTMLLDFAIPSIADRAKMRRRDNKSSPRPTFSEFTPPPPPLPPSKSNSRKTSPIEVLELTDSDDDELALAPASTKRKSATAKPKAKPRKSPIKRIRVVHSPPPDSSQPSLPIATSPILPPVPLPGSTLPPSDPPLPTPFEHPPIAVLPKLTVEQGSSSRATSPCPSGKRKRSSERDELEGDDMNMDVDKQSMPPPQTADTNSSKKTKKTKEKKKQTVSVEIEGKKAKGKKATKEKASRGSWMPLNKGKGKAKEAEVAQTAEIVYDDDDLFGDGPPETIPMGARPSTSSSSDRRQASSETSARPNPPEDGEEHEPPPKRQKTDTNNKKDSSKKKRSQKVVMSEEEEDGKPEEAEKVKSAKKNGSSKKTKTKASKDSHDQDGPVDHHSSEIGVDTLPKENVDPSPVAPAPVIPQTIATETPSKPANPSISSRYTIAPRTKSTPMSELIRRANAQPGSPFYSPTTSSAKPLAAGTTYSPYMKSSRSMLSRIAPLHPNRRTPPPPPPPPPPRKKSKKELELEEKWEEELVESVGGLTEWAALPEQERKDMRRMKREKEMYGYED</sequence>
<reference evidence="2 3" key="1">
    <citation type="submission" date="2024-05" db="EMBL/GenBank/DDBJ databases">
        <title>A draft genome resource for the thread blight pathogen Marasmius tenuissimus strain MS-2.</title>
        <authorList>
            <person name="Yulfo-Soto G.E."/>
            <person name="Baruah I.K."/>
            <person name="Amoako-Attah I."/>
            <person name="Bukari Y."/>
            <person name="Meinhardt L.W."/>
            <person name="Bailey B.A."/>
            <person name="Cohen S.P."/>
        </authorList>
    </citation>
    <scope>NUCLEOTIDE SEQUENCE [LARGE SCALE GENOMIC DNA]</scope>
    <source>
        <strain evidence="2 3">MS-2</strain>
    </source>
</reference>
<feature type="compositionally biased region" description="Acidic residues" evidence="1">
    <location>
        <begin position="11"/>
        <end position="21"/>
    </location>
</feature>
<feature type="compositionally biased region" description="Polar residues" evidence="1">
    <location>
        <begin position="525"/>
        <end position="554"/>
    </location>
</feature>
<feature type="compositionally biased region" description="Basic and acidic residues" evidence="1">
    <location>
        <begin position="424"/>
        <end position="440"/>
    </location>
</feature>
<feature type="compositionally biased region" description="Polar residues" evidence="1">
    <location>
        <begin position="584"/>
        <end position="596"/>
    </location>
</feature>
<feature type="compositionally biased region" description="Basic residues" evidence="1">
    <location>
        <begin position="316"/>
        <end position="327"/>
    </location>
</feature>
<evidence type="ECO:0000256" key="1">
    <source>
        <dbReference type="SAM" id="MobiDB-lite"/>
    </source>
</evidence>
<feature type="compositionally biased region" description="Polar residues" evidence="1">
    <location>
        <begin position="265"/>
        <end position="276"/>
    </location>
</feature>
<evidence type="ECO:0000313" key="2">
    <source>
        <dbReference type="EMBL" id="KAL0060174.1"/>
    </source>
</evidence>
<organism evidence="2 3">
    <name type="scientific">Marasmius tenuissimus</name>
    <dbReference type="NCBI Taxonomy" id="585030"/>
    <lineage>
        <taxon>Eukaryota</taxon>
        <taxon>Fungi</taxon>
        <taxon>Dikarya</taxon>
        <taxon>Basidiomycota</taxon>
        <taxon>Agaricomycotina</taxon>
        <taxon>Agaricomycetes</taxon>
        <taxon>Agaricomycetidae</taxon>
        <taxon>Agaricales</taxon>
        <taxon>Marasmiineae</taxon>
        <taxon>Marasmiaceae</taxon>
        <taxon>Marasmius</taxon>
    </lineage>
</organism>
<feature type="compositionally biased region" description="Acidic residues" evidence="1">
    <location>
        <begin position="170"/>
        <end position="179"/>
    </location>
</feature>
<keyword evidence="3" id="KW-1185">Reference proteome</keyword>
<feature type="compositionally biased region" description="Basic residues" evidence="1">
    <location>
        <begin position="469"/>
        <end position="482"/>
    </location>
</feature>
<gene>
    <name evidence="2" type="ORF">AAF712_013021</name>
</gene>
<accession>A0ABR2ZGT6</accession>
<feature type="region of interest" description="Disordered" evidence="1">
    <location>
        <begin position="1"/>
        <end position="24"/>
    </location>
</feature>
<feature type="compositionally biased region" description="Polar residues" evidence="1">
    <location>
        <begin position="94"/>
        <end position="105"/>
    </location>
</feature>
<feature type="compositionally biased region" description="Low complexity" evidence="1">
    <location>
        <begin position="67"/>
        <end position="78"/>
    </location>
</feature>